<evidence type="ECO:0000313" key="2">
    <source>
        <dbReference type="EMBL" id="CAL5136303.1"/>
    </source>
</evidence>
<keyword evidence="1" id="KW-0812">Transmembrane</keyword>
<dbReference type="EMBL" id="CAXLJL010000301">
    <property type="protein sequence ID" value="CAL5136303.1"/>
    <property type="molecule type" value="Genomic_DNA"/>
</dbReference>
<sequence length="274" mass="29743">MHPRNVVLMSFAFIIFGFLLLMAGVVLLVSSGKYSDYQKAEARILLVTGRVACVAGSLLMFSTLGTCLYLWAAGAQYASANQPYYSATSSQMSKVTQPRKTPALASAARAAGHVWSVDEKFSGGDAPSRSMNPKAFIPAGDISDNQGPNRTTNFQWKADVPPLDLATSTNWSNSMLNRPRFPRHRRNRSLDTAGGMYNYMPNLPLKSGLSPMDALNTSLGNDNKNRLWMPTLTNQISAFAGFHGADMSDFGGGRLEPLGQMLHTGRQILLGSDI</sequence>
<gene>
    <name evidence="2" type="ORF">CDAUBV1_LOCUS10366</name>
</gene>
<proteinExistence type="predicted"/>
<comment type="caution">
    <text evidence="2">The sequence shown here is derived from an EMBL/GenBank/DDBJ whole genome shotgun (WGS) entry which is preliminary data.</text>
</comment>
<name>A0AAV2TMS8_CALDB</name>
<protein>
    <submittedName>
        <fullName evidence="2">Uncharacterized protein</fullName>
    </submittedName>
</protein>
<accession>A0AAV2TMS8</accession>
<keyword evidence="1" id="KW-1133">Transmembrane helix</keyword>
<evidence type="ECO:0000313" key="3">
    <source>
        <dbReference type="Proteomes" id="UP001497525"/>
    </source>
</evidence>
<keyword evidence="1" id="KW-0472">Membrane</keyword>
<feature type="transmembrane region" description="Helical" evidence="1">
    <location>
        <begin position="51"/>
        <end position="72"/>
    </location>
</feature>
<organism evidence="2 3">
    <name type="scientific">Calicophoron daubneyi</name>
    <name type="common">Rumen fluke</name>
    <name type="synonym">Paramphistomum daubneyi</name>
    <dbReference type="NCBI Taxonomy" id="300641"/>
    <lineage>
        <taxon>Eukaryota</taxon>
        <taxon>Metazoa</taxon>
        <taxon>Spiralia</taxon>
        <taxon>Lophotrochozoa</taxon>
        <taxon>Platyhelminthes</taxon>
        <taxon>Trematoda</taxon>
        <taxon>Digenea</taxon>
        <taxon>Plagiorchiida</taxon>
        <taxon>Pronocephalata</taxon>
        <taxon>Paramphistomoidea</taxon>
        <taxon>Paramphistomidae</taxon>
        <taxon>Calicophoron</taxon>
    </lineage>
</organism>
<dbReference type="AlphaFoldDB" id="A0AAV2TMS8"/>
<feature type="transmembrane region" description="Helical" evidence="1">
    <location>
        <begin position="6"/>
        <end position="30"/>
    </location>
</feature>
<evidence type="ECO:0000256" key="1">
    <source>
        <dbReference type="SAM" id="Phobius"/>
    </source>
</evidence>
<dbReference type="Proteomes" id="UP001497525">
    <property type="component" value="Unassembled WGS sequence"/>
</dbReference>
<reference evidence="2" key="1">
    <citation type="submission" date="2024-06" db="EMBL/GenBank/DDBJ databases">
        <authorList>
            <person name="Liu X."/>
            <person name="Lenzi L."/>
            <person name="Haldenby T S."/>
            <person name="Uol C."/>
        </authorList>
    </citation>
    <scope>NUCLEOTIDE SEQUENCE</scope>
</reference>